<dbReference type="Gene3D" id="3.90.25.10">
    <property type="entry name" value="UDP-galactose 4-epimerase, domain 1"/>
    <property type="match status" value="1"/>
</dbReference>
<comment type="similarity">
    <text evidence="1">Belongs to the NAD(P)-dependent epimerase/dehydratase family.</text>
</comment>
<evidence type="ECO:0000256" key="1">
    <source>
        <dbReference type="ARBA" id="ARBA00007637"/>
    </source>
</evidence>
<dbReference type="Pfam" id="PF01370">
    <property type="entry name" value="Epimerase"/>
    <property type="match status" value="1"/>
</dbReference>
<dbReference type="Proteomes" id="UP000249248">
    <property type="component" value="Unassembled WGS sequence"/>
</dbReference>
<dbReference type="InterPro" id="IPR001509">
    <property type="entry name" value="Epimerase_deHydtase"/>
</dbReference>
<dbReference type="OrthoDB" id="9801785at2"/>
<dbReference type="SUPFAM" id="SSF51735">
    <property type="entry name" value="NAD(P)-binding Rossmann-fold domains"/>
    <property type="match status" value="1"/>
</dbReference>
<evidence type="ECO:0000259" key="2">
    <source>
        <dbReference type="Pfam" id="PF01370"/>
    </source>
</evidence>
<dbReference type="PANTHER" id="PTHR43000">
    <property type="entry name" value="DTDP-D-GLUCOSE 4,6-DEHYDRATASE-RELATED"/>
    <property type="match status" value="1"/>
</dbReference>
<name>A0A2W1N4E6_9FLAO</name>
<evidence type="ECO:0000313" key="4">
    <source>
        <dbReference type="Proteomes" id="UP000249248"/>
    </source>
</evidence>
<dbReference type="AlphaFoldDB" id="A0A2W1N4E6"/>
<reference evidence="3 4" key="1">
    <citation type="submission" date="2018-06" db="EMBL/GenBank/DDBJ databases">
        <title>The draft genome sequence of Crocinitomix sp. SM1701.</title>
        <authorList>
            <person name="Zhang X."/>
        </authorList>
    </citation>
    <scope>NUCLEOTIDE SEQUENCE [LARGE SCALE GENOMIC DNA]</scope>
    <source>
        <strain evidence="3 4">SM1701</strain>
    </source>
</reference>
<organism evidence="3 4">
    <name type="scientific">Putridiphycobacter roseus</name>
    <dbReference type="NCBI Taxonomy" id="2219161"/>
    <lineage>
        <taxon>Bacteria</taxon>
        <taxon>Pseudomonadati</taxon>
        <taxon>Bacteroidota</taxon>
        <taxon>Flavobacteriia</taxon>
        <taxon>Flavobacteriales</taxon>
        <taxon>Crocinitomicaceae</taxon>
        <taxon>Putridiphycobacter</taxon>
    </lineage>
</organism>
<dbReference type="InterPro" id="IPR036291">
    <property type="entry name" value="NAD(P)-bd_dom_sf"/>
</dbReference>
<evidence type="ECO:0000313" key="3">
    <source>
        <dbReference type="EMBL" id="PZE18470.1"/>
    </source>
</evidence>
<feature type="domain" description="NAD-dependent epimerase/dehydratase" evidence="2">
    <location>
        <begin position="16"/>
        <end position="255"/>
    </location>
</feature>
<dbReference type="EMBL" id="QKSB01000001">
    <property type="protein sequence ID" value="PZE18470.1"/>
    <property type="molecule type" value="Genomic_DNA"/>
</dbReference>
<gene>
    <name evidence="3" type="ORF">DNU06_01150</name>
</gene>
<proteinExistence type="inferred from homology"/>
<sequence length="330" mass="36127">MFTPEILEKIKKSKFLITGGAGFIGSNLVEKLIALEAAKIVIVDDLSTGFIENIQDFIPLPNVEFIQKSITDYEALLTAFNDIDIVIQLAALGSVPRSIDNPIATNAVNITGFLNVLAAAKENKVKKVVYASSSSVYGDDKTIPKIETSTGKPLSPYAVTKKANELYAETFADVYKMDIIGLRYFNVFGPKQNVKGAYAAVIPIFITNLTQNKPCSINGDGTISRDFTHVSNVVYANILAACATHFVKHEVFNIALGDKLSLNELYQTLEGEIKTGLSPIYLPKRIGDIDNSQADISKAKDLLHYAPVKTTNEGLIETINWYRSKSIMHA</sequence>
<keyword evidence="4" id="KW-1185">Reference proteome</keyword>
<accession>A0A2W1N4E6</accession>
<protein>
    <submittedName>
        <fullName evidence="3">LPS biosynthesis protein WbpP</fullName>
    </submittedName>
</protein>
<comment type="caution">
    <text evidence="3">The sequence shown here is derived from an EMBL/GenBank/DDBJ whole genome shotgun (WGS) entry which is preliminary data.</text>
</comment>
<dbReference type="Gene3D" id="3.40.50.720">
    <property type="entry name" value="NAD(P)-binding Rossmann-like Domain"/>
    <property type="match status" value="1"/>
</dbReference>
<dbReference type="RefSeq" id="WP_111061370.1">
    <property type="nucleotide sequence ID" value="NZ_JBHUCU010000007.1"/>
</dbReference>